<dbReference type="PANTHER" id="PTHR43445:SF1">
    <property type="entry name" value="PGA SYNTHASE CAPB"/>
    <property type="match status" value="1"/>
</dbReference>
<sequence>MEMGYGILLLFLLLLLFIFLGILEWTNHQNNLKLIPLRIMVNGTRGKSTVTRLLGAALKAGGYKTLAKTTGTTPRIVIDNRIEIPVIRPGKANIREQLAITRKAVKENVNAIVFENMSLRPDLQYIEESRIMQPQIVAITNVRADHLEVMGPTLEDIARNFINAVPQNAKVFTAERSLFPLLQELANRRGIEIYLCTEDEVSDEELKKFPYIEHRENIALVLGICKYLGIPREVALNEMYNYIPDAGVLKKYYLKVKNKDILLYNALAANDPHSTYLIYQRIERPEKNFYVILNCRSDRIDRSVQLGKLISEKIKADYYFLTGGETRVAYHSSVKSGMKKERLIDLGGKDVEYVFNKIVEMINDKSVILAIGNIVGYGEKLIEYFKKYEKGE</sequence>
<name>A0A7C4TAY9_UNCW3</name>
<proteinExistence type="predicted"/>
<protein>
    <submittedName>
        <fullName evidence="2">Poly-gamma-glutamate synthase PgsB</fullName>
    </submittedName>
</protein>
<evidence type="ECO:0000313" key="2">
    <source>
        <dbReference type="EMBL" id="HGV97208.1"/>
    </source>
</evidence>
<dbReference type="InterPro" id="IPR050061">
    <property type="entry name" value="MurCDEF_pg_biosynth"/>
</dbReference>
<dbReference type="NCBIfam" id="TIGR04012">
    <property type="entry name" value="poly_gGlu_PgsB"/>
    <property type="match status" value="1"/>
</dbReference>
<dbReference type="EMBL" id="DTGZ01000051">
    <property type="protein sequence ID" value="HGV97208.1"/>
    <property type="molecule type" value="Genomic_DNA"/>
</dbReference>
<dbReference type="InterPro" id="IPR013221">
    <property type="entry name" value="Mur_ligase_cen"/>
</dbReference>
<organism evidence="2">
    <name type="scientific">candidate division WOR-3 bacterium</name>
    <dbReference type="NCBI Taxonomy" id="2052148"/>
    <lineage>
        <taxon>Bacteria</taxon>
        <taxon>Bacteria division WOR-3</taxon>
    </lineage>
</organism>
<dbReference type="InterPro" id="IPR036565">
    <property type="entry name" value="Mur-like_cat_sf"/>
</dbReference>
<dbReference type="Gene3D" id="3.40.1190.10">
    <property type="entry name" value="Mur-like, catalytic domain"/>
    <property type="match status" value="1"/>
</dbReference>
<feature type="domain" description="Mur ligase central" evidence="1">
    <location>
        <begin position="41"/>
        <end position="202"/>
    </location>
</feature>
<dbReference type="GO" id="GO:0005524">
    <property type="term" value="F:ATP binding"/>
    <property type="evidence" value="ECO:0007669"/>
    <property type="project" value="InterPro"/>
</dbReference>
<dbReference type="SUPFAM" id="SSF53623">
    <property type="entry name" value="MurD-like peptide ligases, catalytic domain"/>
    <property type="match status" value="1"/>
</dbReference>
<dbReference type="GO" id="GO:0016881">
    <property type="term" value="F:acid-amino acid ligase activity"/>
    <property type="evidence" value="ECO:0007669"/>
    <property type="project" value="InterPro"/>
</dbReference>
<dbReference type="GO" id="GO:0016020">
    <property type="term" value="C:membrane"/>
    <property type="evidence" value="ECO:0007669"/>
    <property type="project" value="InterPro"/>
</dbReference>
<dbReference type="InterPro" id="IPR008337">
    <property type="entry name" value="Capsule_biosynth_CapB"/>
</dbReference>
<gene>
    <name evidence="2" type="primary">pgsB</name>
    <name evidence="2" type="ORF">ENV60_02800</name>
</gene>
<dbReference type="GO" id="GO:0045227">
    <property type="term" value="P:capsule polysaccharide biosynthetic process"/>
    <property type="evidence" value="ECO:0007669"/>
    <property type="project" value="InterPro"/>
</dbReference>
<dbReference type="Pfam" id="PF08245">
    <property type="entry name" value="Mur_ligase_M"/>
    <property type="match status" value="1"/>
</dbReference>
<comment type="caution">
    <text evidence="2">The sequence shown here is derived from an EMBL/GenBank/DDBJ whole genome shotgun (WGS) entry which is preliminary data.</text>
</comment>
<dbReference type="PRINTS" id="PR01758">
    <property type="entry name" value="CAPSULEPROTB"/>
</dbReference>
<accession>A0A7C4TAY9</accession>
<reference evidence="2" key="1">
    <citation type="journal article" date="2020" name="mSystems">
        <title>Genome- and Community-Level Interaction Insights into Carbon Utilization and Element Cycling Functions of Hydrothermarchaeota in Hydrothermal Sediment.</title>
        <authorList>
            <person name="Zhou Z."/>
            <person name="Liu Y."/>
            <person name="Xu W."/>
            <person name="Pan J."/>
            <person name="Luo Z.H."/>
            <person name="Li M."/>
        </authorList>
    </citation>
    <scope>NUCLEOTIDE SEQUENCE [LARGE SCALE GENOMIC DNA]</scope>
    <source>
        <strain evidence="2">SpSt-774</strain>
    </source>
</reference>
<evidence type="ECO:0000259" key="1">
    <source>
        <dbReference type="Pfam" id="PF08245"/>
    </source>
</evidence>
<dbReference type="AlphaFoldDB" id="A0A7C4TAY9"/>
<dbReference type="PANTHER" id="PTHR43445">
    <property type="entry name" value="UDP-N-ACETYLMURAMATE--L-ALANINE LIGASE-RELATED"/>
    <property type="match status" value="1"/>
</dbReference>